<dbReference type="InParanoid" id="A7S2M2"/>
<dbReference type="OrthoDB" id="5969037at2759"/>
<keyword evidence="1" id="KW-1133">Transmembrane helix</keyword>
<dbReference type="eggNOG" id="ENOG502T1GU">
    <property type="taxonomic scope" value="Eukaryota"/>
</dbReference>
<organism evidence="3 4">
    <name type="scientific">Nematostella vectensis</name>
    <name type="common">Starlet sea anemone</name>
    <dbReference type="NCBI Taxonomy" id="45351"/>
    <lineage>
        <taxon>Eukaryota</taxon>
        <taxon>Metazoa</taxon>
        <taxon>Cnidaria</taxon>
        <taxon>Anthozoa</taxon>
        <taxon>Hexacorallia</taxon>
        <taxon>Actiniaria</taxon>
        <taxon>Edwardsiidae</taxon>
        <taxon>Nematostella</taxon>
    </lineage>
</organism>
<gene>
    <name evidence="3" type="ORF">NEMVEDRAFT_v1g242428</name>
</gene>
<dbReference type="KEGG" id="nve:5513907"/>
<keyword evidence="1" id="KW-0812">Transmembrane</keyword>
<keyword evidence="2" id="KW-0732">Signal</keyword>
<dbReference type="PANTHER" id="PTHR28549">
    <property type="entry name" value="GLYCOPROTEIN INTEGRAL MEMBRANE PROTEIN 1"/>
    <property type="match status" value="1"/>
</dbReference>
<dbReference type="EMBL" id="DS469569">
    <property type="protein sequence ID" value="EDO42028.1"/>
    <property type="molecule type" value="Genomic_DNA"/>
</dbReference>
<sequence>MNLIFRILCVLILTPAILGQNKGAEKEAVHIKTSERVQNDERTVGIDVETEKIDLDAKGNFADAEILKVNLQVSVIEGNIHVNGMRAKHGSVTAFHFHAEIDEIGPNKKLLKHHMLPIVIRVLVVEQHFVTGTNTLNKLIVEAQIREIYGKTIRDIDVTQVDIRLSNDKKEMTLERKVTVIRLAESKIHNHKPEHDIDVHSQGGRLPKTKLHASKEQMDDYYRHQDKLGPARTPKHPLHASKTSLGGKMDEYEHSICRGFYRLPFAVRLSIFLLVTFIGLLTTFCCIRAFCCKPAAKGKKYNIDDYYDNKYEFDADMDAPPLDTKIPLEKQKLVIDA</sequence>
<dbReference type="Proteomes" id="UP000001593">
    <property type="component" value="Unassembled WGS sequence"/>
</dbReference>
<dbReference type="OMA" id="FCCKPPA"/>
<dbReference type="PANTHER" id="PTHR28549:SF2">
    <property type="entry name" value="EXPRESSED PROTEIN"/>
    <property type="match status" value="1"/>
</dbReference>
<dbReference type="InterPro" id="IPR042319">
    <property type="entry name" value="GINM1"/>
</dbReference>
<feature type="signal peptide" evidence="2">
    <location>
        <begin position="1"/>
        <end position="19"/>
    </location>
</feature>
<evidence type="ECO:0000256" key="1">
    <source>
        <dbReference type="SAM" id="Phobius"/>
    </source>
</evidence>
<keyword evidence="1" id="KW-0472">Membrane</keyword>
<dbReference type="HOGENOM" id="CLU_824661_0_0_1"/>
<protein>
    <submittedName>
        <fullName evidence="3">Uncharacterized protein</fullName>
    </submittedName>
</protein>
<proteinExistence type="predicted"/>
<accession>A7S2M2</accession>
<evidence type="ECO:0000313" key="3">
    <source>
        <dbReference type="EMBL" id="EDO42028.1"/>
    </source>
</evidence>
<feature type="transmembrane region" description="Helical" evidence="1">
    <location>
        <begin position="265"/>
        <end position="291"/>
    </location>
</feature>
<dbReference type="AlphaFoldDB" id="A7S2M2"/>
<name>A7S2M2_NEMVE</name>
<evidence type="ECO:0000313" key="4">
    <source>
        <dbReference type="Proteomes" id="UP000001593"/>
    </source>
</evidence>
<feature type="chain" id="PRO_5002714686" evidence="2">
    <location>
        <begin position="20"/>
        <end position="337"/>
    </location>
</feature>
<reference evidence="3 4" key="1">
    <citation type="journal article" date="2007" name="Science">
        <title>Sea anemone genome reveals ancestral eumetazoan gene repertoire and genomic organization.</title>
        <authorList>
            <person name="Putnam N.H."/>
            <person name="Srivastava M."/>
            <person name="Hellsten U."/>
            <person name="Dirks B."/>
            <person name="Chapman J."/>
            <person name="Salamov A."/>
            <person name="Terry A."/>
            <person name="Shapiro H."/>
            <person name="Lindquist E."/>
            <person name="Kapitonov V.V."/>
            <person name="Jurka J."/>
            <person name="Genikhovich G."/>
            <person name="Grigoriev I.V."/>
            <person name="Lucas S.M."/>
            <person name="Steele R.E."/>
            <person name="Finnerty J.R."/>
            <person name="Technau U."/>
            <person name="Martindale M.Q."/>
            <person name="Rokhsar D.S."/>
        </authorList>
    </citation>
    <scope>NUCLEOTIDE SEQUENCE [LARGE SCALE GENOMIC DNA]</scope>
    <source>
        <strain evidence="4">CH2 X CH6</strain>
    </source>
</reference>
<evidence type="ECO:0000256" key="2">
    <source>
        <dbReference type="SAM" id="SignalP"/>
    </source>
</evidence>
<keyword evidence="4" id="KW-1185">Reference proteome</keyword>